<keyword evidence="4 6" id="KW-0378">Hydrolase</keyword>
<dbReference type="InterPro" id="IPR003565">
    <property type="entry name" value="Tetra_PHTase"/>
</dbReference>
<evidence type="ECO:0000256" key="6">
    <source>
        <dbReference type="RuleBase" id="RU003476"/>
    </source>
</evidence>
<sequence length="166" mass="19259">MVLEKSAGAIIFRKESGKPLFLLLHYPTSPRNTGEEDKSSSSPFAAARVKKEYWGLPKGHIEKKEKLEETAKREVEEEAGLKDIKFIDGFKEQEKYFFTKNRKKIFKTATYLLAETKTKEIKTSLEHLGFKWLPYEEALKQLTFKNAREILTKAHNFVSEKGSQRE</sequence>
<accession>A0A2M7D9I5</accession>
<evidence type="ECO:0000256" key="3">
    <source>
        <dbReference type="ARBA" id="ARBA00022741"/>
    </source>
</evidence>
<dbReference type="PROSITE" id="PS00893">
    <property type="entry name" value="NUDIX_BOX"/>
    <property type="match status" value="1"/>
</dbReference>
<dbReference type="PRINTS" id="PR00502">
    <property type="entry name" value="NUDIXFAMILY"/>
</dbReference>
<dbReference type="Gene3D" id="3.90.79.10">
    <property type="entry name" value="Nucleoside Triphosphate Pyrophosphohydrolase"/>
    <property type="match status" value="1"/>
</dbReference>
<evidence type="ECO:0000256" key="4">
    <source>
        <dbReference type="ARBA" id="ARBA00022801"/>
    </source>
</evidence>
<reference evidence="9" key="1">
    <citation type="submission" date="2017-09" db="EMBL/GenBank/DDBJ databases">
        <title>Depth-based differentiation of microbial function through sediment-hosted aquifers and enrichment of novel symbionts in the deep terrestrial subsurface.</title>
        <authorList>
            <person name="Probst A.J."/>
            <person name="Ladd B."/>
            <person name="Jarett J.K."/>
            <person name="Geller-Mcgrath D.E."/>
            <person name="Sieber C.M.K."/>
            <person name="Emerson J.B."/>
            <person name="Anantharaman K."/>
            <person name="Thomas B.C."/>
            <person name="Malmstrom R."/>
            <person name="Stieglmeier M."/>
            <person name="Klingl A."/>
            <person name="Woyke T."/>
            <person name="Ryan C.M."/>
            <person name="Banfield J.F."/>
        </authorList>
    </citation>
    <scope>NUCLEOTIDE SEQUENCE [LARGE SCALE GENOMIC DNA]</scope>
</reference>
<comment type="caution">
    <text evidence="8">The sequence shown here is derived from an EMBL/GenBank/DDBJ whole genome shotgun (WGS) entry which is preliminary data.</text>
</comment>
<keyword evidence="3" id="KW-0547">Nucleotide-binding</keyword>
<proteinExistence type="inferred from homology"/>
<dbReference type="EMBL" id="PETZ01000028">
    <property type="protein sequence ID" value="PIV45116.1"/>
    <property type="molecule type" value="Genomic_DNA"/>
</dbReference>
<dbReference type="InterPro" id="IPR015797">
    <property type="entry name" value="NUDIX_hydrolase-like_dom_sf"/>
</dbReference>
<gene>
    <name evidence="8" type="ORF">COS25_01530</name>
</gene>
<dbReference type="Pfam" id="PF00293">
    <property type="entry name" value="NUDIX"/>
    <property type="match status" value="1"/>
</dbReference>
<dbReference type="InterPro" id="IPR000086">
    <property type="entry name" value="NUDIX_hydrolase_dom"/>
</dbReference>
<comment type="similarity">
    <text evidence="1 6">Belongs to the Nudix hydrolase family.</text>
</comment>
<feature type="domain" description="Nudix hydrolase" evidence="7">
    <location>
        <begin position="2"/>
        <end position="156"/>
    </location>
</feature>
<dbReference type="InterPro" id="IPR020084">
    <property type="entry name" value="NUDIX_hydrolase_CS"/>
</dbReference>
<evidence type="ECO:0000256" key="2">
    <source>
        <dbReference type="ARBA" id="ARBA00018911"/>
    </source>
</evidence>
<dbReference type="CDD" id="cd03428">
    <property type="entry name" value="NUDIX_Ap4A_Nudt2"/>
    <property type="match status" value="1"/>
</dbReference>
<name>A0A2M7D9I5_9BACT</name>
<evidence type="ECO:0000256" key="1">
    <source>
        <dbReference type="ARBA" id="ARBA00005582"/>
    </source>
</evidence>
<dbReference type="AlphaFoldDB" id="A0A2M7D9I5"/>
<dbReference type="Proteomes" id="UP000230864">
    <property type="component" value="Unassembled WGS sequence"/>
</dbReference>
<dbReference type="SUPFAM" id="SSF55811">
    <property type="entry name" value="Nudix"/>
    <property type="match status" value="1"/>
</dbReference>
<dbReference type="PANTHER" id="PTHR21340">
    <property type="entry name" value="DIADENOSINE 5,5-P1,P4-TETRAPHOSPHATE PYROPHOSPHOHYDROLASE MUTT"/>
    <property type="match status" value="1"/>
</dbReference>
<evidence type="ECO:0000259" key="7">
    <source>
        <dbReference type="PROSITE" id="PS51462"/>
    </source>
</evidence>
<dbReference type="PANTHER" id="PTHR21340:SF0">
    <property type="entry name" value="BIS(5'-NUCLEOSYL)-TETRAPHOSPHATASE [ASYMMETRICAL]"/>
    <property type="match status" value="1"/>
</dbReference>
<organism evidence="8 9">
    <name type="scientific">Candidatus Nealsonbacteria bacterium CG02_land_8_20_14_3_00_37_10</name>
    <dbReference type="NCBI Taxonomy" id="1974699"/>
    <lineage>
        <taxon>Bacteria</taxon>
        <taxon>Candidatus Nealsoniibacteriota</taxon>
    </lineage>
</organism>
<evidence type="ECO:0000313" key="8">
    <source>
        <dbReference type="EMBL" id="PIV45116.1"/>
    </source>
</evidence>
<protein>
    <recommendedName>
        <fullName evidence="2">Bis(5'-nucleosyl)-tetraphosphatase [asymmetrical]</fullName>
    </recommendedName>
    <alternativeName>
        <fullName evidence="5">Diadenosine 5',5'''-P1,P4-tetraphosphate asymmetrical hydrolase</fullName>
    </alternativeName>
</protein>
<evidence type="ECO:0000256" key="5">
    <source>
        <dbReference type="ARBA" id="ARBA00032644"/>
    </source>
</evidence>
<dbReference type="GO" id="GO:0006167">
    <property type="term" value="P:AMP biosynthetic process"/>
    <property type="evidence" value="ECO:0007669"/>
    <property type="project" value="TreeGrafter"/>
</dbReference>
<dbReference type="PROSITE" id="PS51462">
    <property type="entry name" value="NUDIX"/>
    <property type="match status" value="1"/>
</dbReference>
<evidence type="ECO:0000313" key="9">
    <source>
        <dbReference type="Proteomes" id="UP000230864"/>
    </source>
</evidence>
<dbReference type="GO" id="GO:0006754">
    <property type="term" value="P:ATP biosynthetic process"/>
    <property type="evidence" value="ECO:0007669"/>
    <property type="project" value="TreeGrafter"/>
</dbReference>
<dbReference type="GO" id="GO:0000166">
    <property type="term" value="F:nucleotide binding"/>
    <property type="evidence" value="ECO:0007669"/>
    <property type="project" value="UniProtKB-KW"/>
</dbReference>
<dbReference type="InterPro" id="IPR051325">
    <property type="entry name" value="Nudix_hydrolase_domain"/>
</dbReference>
<dbReference type="InterPro" id="IPR020476">
    <property type="entry name" value="Nudix_hydrolase"/>
</dbReference>
<dbReference type="GO" id="GO:0004081">
    <property type="term" value="F:bis(5'-nucleosyl)-tetraphosphatase (asymmetrical) activity"/>
    <property type="evidence" value="ECO:0007669"/>
    <property type="project" value="TreeGrafter"/>
</dbReference>